<dbReference type="Proteomes" id="UP001597213">
    <property type="component" value="Unassembled WGS sequence"/>
</dbReference>
<gene>
    <name evidence="2" type="ORF">ACFSCT_12310</name>
</gene>
<evidence type="ECO:0000313" key="2">
    <source>
        <dbReference type="EMBL" id="MFD1882498.1"/>
    </source>
</evidence>
<comment type="caution">
    <text evidence="2">The sequence shown here is derived from an EMBL/GenBank/DDBJ whole genome shotgun (WGS) entry which is preliminary data.</text>
</comment>
<name>A0ABW4R9Y9_9RHOB</name>
<organism evidence="2 3">
    <name type="scientific">Paracoccus pacificus</name>
    <dbReference type="NCBI Taxonomy" id="1463598"/>
    <lineage>
        <taxon>Bacteria</taxon>
        <taxon>Pseudomonadati</taxon>
        <taxon>Pseudomonadota</taxon>
        <taxon>Alphaproteobacteria</taxon>
        <taxon>Rhodobacterales</taxon>
        <taxon>Paracoccaceae</taxon>
        <taxon>Paracoccus</taxon>
    </lineage>
</organism>
<keyword evidence="3" id="KW-1185">Reference proteome</keyword>
<reference evidence="3" key="1">
    <citation type="journal article" date="2019" name="Int. J. Syst. Evol. Microbiol.">
        <title>The Global Catalogue of Microorganisms (GCM) 10K type strain sequencing project: providing services to taxonomists for standard genome sequencing and annotation.</title>
        <authorList>
            <consortium name="The Broad Institute Genomics Platform"/>
            <consortium name="The Broad Institute Genome Sequencing Center for Infectious Disease"/>
            <person name="Wu L."/>
            <person name="Ma J."/>
        </authorList>
    </citation>
    <scope>NUCLEOTIDE SEQUENCE [LARGE SCALE GENOMIC DNA]</scope>
    <source>
        <strain evidence="3">CCUG 56029</strain>
    </source>
</reference>
<dbReference type="EMBL" id="JBHUEN010000037">
    <property type="protein sequence ID" value="MFD1882498.1"/>
    <property type="molecule type" value="Genomic_DNA"/>
</dbReference>
<dbReference type="RefSeq" id="WP_379143160.1">
    <property type="nucleotide sequence ID" value="NZ_JBHUEN010000037.1"/>
</dbReference>
<feature type="domain" description="DUF2169" evidence="1">
    <location>
        <begin position="21"/>
        <end position="316"/>
    </location>
</feature>
<sequence length="343" mass="38807">MNPTPLPGLAFRQFDQNGDLDCVVTLRGTFEHVQDGVARWRDEQMPLQWQDAYEGDPHETPMLHQSDLVPEKPGTDVTFLGASHAPQGPSPGWTCQMDIGPIRKRLHVSGPRAWKPVVKPARWPFRRHEAIVDWELTRPDPTESVPMDWRHASGGPNVFEDAERDEHNPLGRGRIGPKETWQNHAVPAPQVSAEAEMTPASGPAGLGPVPPFWRQRARYAGTYDDDWKATRHPLLPKDFDPRFWQCAPKDQVVAPYLQANESYCLTNLHPEYKVASGRLPGLNLAVRVDEGGWIPLHLDGVQFDWRKDTLILLTWRARFPLPEALGVKLHLGWWWQSAEEAAA</sequence>
<evidence type="ECO:0000259" key="1">
    <source>
        <dbReference type="Pfam" id="PF09937"/>
    </source>
</evidence>
<accession>A0ABW4R9Y9</accession>
<protein>
    <submittedName>
        <fullName evidence="2">DUF2169 domain-containing protein</fullName>
    </submittedName>
</protein>
<dbReference type="InterPro" id="IPR018683">
    <property type="entry name" value="DUF2169"/>
</dbReference>
<dbReference type="Pfam" id="PF09937">
    <property type="entry name" value="DUF2169"/>
    <property type="match status" value="1"/>
</dbReference>
<evidence type="ECO:0000313" key="3">
    <source>
        <dbReference type="Proteomes" id="UP001597213"/>
    </source>
</evidence>
<proteinExistence type="predicted"/>